<dbReference type="CDD" id="cd00077">
    <property type="entry name" value="HDc"/>
    <property type="match status" value="1"/>
</dbReference>
<gene>
    <name evidence="2" type="ORF">ACFL2Z_03435</name>
</gene>
<evidence type="ECO:0000259" key="1">
    <source>
        <dbReference type="PROSITE" id="PS51832"/>
    </source>
</evidence>
<accession>A0ABV6YPE4</accession>
<sequence length="376" mass="41232">MLLTEQPELEQILSAEHAPADVADLLSNTKNIMESLDIGATLEQLGHALTSFVRVDALSLKLNGITEELLMVRQNGCFKHETIFGSKIMSHASFGRVALEASTPTVIDDIASAGFTFPAYVSREGFKSLVAVPLRSGKREMGIVTIYLKEAAPVSAEALAIVSIVASVTAAAVEHSQLVRRMETNYFSTVEALAAAIEAKDPYTRGHSKRVTQFAIVLAERFGVSDTELRTLQYGATLHDIGKIGIDEKILNKPGKLTPEEFEVIKHHPAIGEHIIERVDFLQGARPVVRSHHERFDGTGYPDGLRDEEIPFLARVCCVVDFYDALTSDRPYRPAFSVDTTIQYITEGIGSMFDPVIAKEFLEMSPVLSAMAQMPV</sequence>
<proteinExistence type="predicted"/>
<name>A0ABV6YPE4_UNCEI</name>
<dbReference type="SUPFAM" id="SSF55781">
    <property type="entry name" value="GAF domain-like"/>
    <property type="match status" value="1"/>
</dbReference>
<dbReference type="InterPro" id="IPR029016">
    <property type="entry name" value="GAF-like_dom_sf"/>
</dbReference>
<dbReference type="Gene3D" id="1.10.3210.10">
    <property type="entry name" value="Hypothetical protein af1432"/>
    <property type="match status" value="1"/>
</dbReference>
<dbReference type="EMBL" id="JBHPEI010000046">
    <property type="protein sequence ID" value="MFC1799945.1"/>
    <property type="molecule type" value="Genomic_DNA"/>
</dbReference>
<keyword evidence="3" id="KW-1185">Reference proteome</keyword>
<dbReference type="PROSITE" id="PS51832">
    <property type="entry name" value="HD_GYP"/>
    <property type="match status" value="1"/>
</dbReference>
<dbReference type="Pfam" id="PF13185">
    <property type="entry name" value="GAF_2"/>
    <property type="match status" value="1"/>
</dbReference>
<protein>
    <submittedName>
        <fullName evidence="2">HD domain-containing phosphohydrolase</fullName>
    </submittedName>
</protein>
<dbReference type="InterPro" id="IPR037522">
    <property type="entry name" value="HD_GYP_dom"/>
</dbReference>
<dbReference type="Proteomes" id="UP001594288">
    <property type="component" value="Unassembled WGS sequence"/>
</dbReference>
<dbReference type="SMART" id="SM00471">
    <property type="entry name" value="HDc"/>
    <property type="match status" value="1"/>
</dbReference>
<evidence type="ECO:0000313" key="3">
    <source>
        <dbReference type="Proteomes" id="UP001594288"/>
    </source>
</evidence>
<comment type="caution">
    <text evidence="2">The sequence shown here is derived from an EMBL/GenBank/DDBJ whole genome shotgun (WGS) entry which is preliminary data.</text>
</comment>
<dbReference type="Gene3D" id="3.30.450.40">
    <property type="match status" value="1"/>
</dbReference>
<feature type="domain" description="HD-GYP" evidence="1">
    <location>
        <begin position="182"/>
        <end position="376"/>
    </location>
</feature>
<dbReference type="PANTHER" id="PTHR43155">
    <property type="entry name" value="CYCLIC DI-GMP PHOSPHODIESTERASE PA4108-RELATED"/>
    <property type="match status" value="1"/>
</dbReference>
<dbReference type="InterPro" id="IPR003607">
    <property type="entry name" value="HD/PDEase_dom"/>
</dbReference>
<organism evidence="2 3">
    <name type="scientific">Eiseniibacteriota bacterium</name>
    <dbReference type="NCBI Taxonomy" id="2212470"/>
    <lineage>
        <taxon>Bacteria</taxon>
        <taxon>Candidatus Eiseniibacteriota</taxon>
    </lineage>
</organism>
<dbReference type="Pfam" id="PF13487">
    <property type="entry name" value="HD_5"/>
    <property type="match status" value="1"/>
</dbReference>
<dbReference type="SMART" id="SM00065">
    <property type="entry name" value="GAF"/>
    <property type="match status" value="1"/>
</dbReference>
<dbReference type="PANTHER" id="PTHR43155:SF2">
    <property type="entry name" value="CYCLIC DI-GMP PHOSPHODIESTERASE PA4108"/>
    <property type="match status" value="1"/>
</dbReference>
<evidence type="ECO:0000313" key="2">
    <source>
        <dbReference type="EMBL" id="MFC1799945.1"/>
    </source>
</evidence>
<dbReference type="InterPro" id="IPR003018">
    <property type="entry name" value="GAF"/>
</dbReference>
<reference evidence="2 3" key="1">
    <citation type="submission" date="2024-09" db="EMBL/GenBank/DDBJ databases">
        <authorList>
            <person name="D'Angelo T."/>
        </authorList>
    </citation>
    <scope>NUCLEOTIDE SEQUENCE [LARGE SCALE GENOMIC DNA]</scope>
    <source>
        <strain evidence="2">SAG AM-311-F02</strain>
    </source>
</reference>
<dbReference type="SUPFAM" id="SSF109604">
    <property type="entry name" value="HD-domain/PDEase-like"/>
    <property type="match status" value="1"/>
</dbReference>